<reference evidence="1 2" key="1">
    <citation type="submission" date="2019-04" db="EMBL/GenBank/DDBJ databases">
        <title>An improved genome assembly and genetic linkage map for asparagus bean, Vigna unguiculata ssp. sesquipedialis.</title>
        <authorList>
            <person name="Xia Q."/>
            <person name="Zhang R."/>
            <person name="Dong Y."/>
        </authorList>
    </citation>
    <scope>NUCLEOTIDE SEQUENCE [LARGE SCALE GENOMIC DNA]</scope>
    <source>
        <tissue evidence="1">Leaf</tissue>
    </source>
</reference>
<dbReference type="EMBL" id="CP039346">
    <property type="protein sequence ID" value="QCD82850.1"/>
    <property type="molecule type" value="Genomic_DNA"/>
</dbReference>
<accession>A0A4D6L308</accession>
<keyword evidence="2" id="KW-1185">Reference proteome</keyword>
<evidence type="ECO:0000313" key="1">
    <source>
        <dbReference type="EMBL" id="QCD82850.1"/>
    </source>
</evidence>
<evidence type="ECO:0000313" key="2">
    <source>
        <dbReference type="Proteomes" id="UP000501690"/>
    </source>
</evidence>
<sequence length="267" mass="31352">MKKHMTKLREEILSRCHVGDEEDGENVDNKVVHEEGDFEVEVKVRHHEDEIRDHVHKGFDLNSESDVGQFGEVSALQVIVPYDPQQPSIDALGVDLMKLYNIVTFYSTPYRVVTNINGQIFGTSECWGFGPANKVDNLVVLFGGSTMMYFERRKYRHVKRITFNLLYVTHVLHDSRKMKVKRRQWTLKDYQAYFRTRLISVEDILDADFLKCKDDEHPKFEAQWDITHIQPNLYDCGIIVLQMMKLWDGEKKFDGNSMPNYTNEQLR</sequence>
<dbReference type="Proteomes" id="UP000501690">
    <property type="component" value="Linkage Group LG2"/>
</dbReference>
<evidence type="ECO:0008006" key="3">
    <source>
        <dbReference type="Google" id="ProtNLM"/>
    </source>
</evidence>
<organism evidence="1 2">
    <name type="scientific">Vigna unguiculata</name>
    <name type="common">Cowpea</name>
    <dbReference type="NCBI Taxonomy" id="3917"/>
    <lineage>
        <taxon>Eukaryota</taxon>
        <taxon>Viridiplantae</taxon>
        <taxon>Streptophyta</taxon>
        <taxon>Embryophyta</taxon>
        <taxon>Tracheophyta</taxon>
        <taxon>Spermatophyta</taxon>
        <taxon>Magnoliopsida</taxon>
        <taxon>eudicotyledons</taxon>
        <taxon>Gunneridae</taxon>
        <taxon>Pentapetalae</taxon>
        <taxon>rosids</taxon>
        <taxon>fabids</taxon>
        <taxon>Fabales</taxon>
        <taxon>Fabaceae</taxon>
        <taxon>Papilionoideae</taxon>
        <taxon>50 kb inversion clade</taxon>
        <taxon>NPAAA clade</taxon>
        <taxon>indigoferoid/millettioid clade</taxon>
        <taxon>Phaseoleae</taxon>
        <taxon>Vigna</taxon>
    </lineage>
</organism>
<proteinExistence type="predicted"/>
<gene>
    <name evidence="1" type="ORF">DEO72_LG2g3191</name>
</gene>
<dbReference type="AlphaFoldDB" id="A0A4D6L308"/>
<name>A0A4D6L308_VIGUN</name>
<protein>
    <recommendedName>
        <fullName evidence="3">Ulp1 protease family</fullName>
    </recommendedName>
</protein>